<reference evidence="3" key="1">
    <citation type="submission" date="2021-01" db="EMBL/GenBank/DDBJ databases">
        <authorList>
            <person name="Corre E."/>
            <person name="Pelletier E."/>
            <person name="Niang G."/>
            <person name="Scheremetjew M."/>
            <person name="Finn R."/>
            <person name="Kale V."/>
            <person name="Holt S."/>
            <person name="Cochrane G."/>
            <person name="Meng A."/>
            <person name="Brown T."/>
            <person name="Cohen L."/>
        </authorList>
    </citation>
    <scope>NUCLEOTIDE SEQUENCE</scope>
    <source>
        <strain evidence="3">10249 10 AB</strain>
    </source>
</reference>
<feature type="region of interest" description="Disordered" evidence="1">
    <location>
        <begin position="162"/>
        <end position="193"/>
    </location>
</feature>
<proteinExistence type="predicted"/>
<dbReference type="EMBL" id="HBIX01009832">
    <property type="protein sequence ID" value="CAE0714705.1"/>
    <property type="molecule type" value="Transcribed_RNA"/>
</dbReference>
<protein>
    <recommendedName>
        <fullName evidence="2">DUF6824 domain-containing protein</fullName>
    </recommendedName>
</protein>
<dbReference type="InterPro" id="IPR036865">
    <property type="entry name" value="CRAL-TRIO_dom_sf"/>
</dbReference>
<accession>A0A7S4AGI2</accession>
<feature type="compositionally biased region" description="Polar residues" evidence="1">
    <location>
        <begin position="93"/>
        <end position="108"/>
    </location>
</feature>
<dbReference type="AlphaFoldDB" id="A0A7S4AGI2"/>
<evidence type="ECO:0000313" key="3">
    <source>
        <dbReference type="EMBL" id="CAE0714705.1"/>
    </source>
</evidence>
<feature type="region of interest" description="Disordered" evidence="1">
    <location>
        <begin position="84"/>
        <end position="108"/>
    </location>
</feature>
<organism evidence="3">
    <name type="scientific">Pseudo-nitzschia australis</name>
    <dbReference type="NCBI Taxonomy" id="44445"/>
    <lineage>
        <taxon>Eukaryota</taxon>
        <taxon>Sar</taxon>
        <taxon>Stramenopiles</taxon>
        <taxon>Ochrophyta</taxon>
        <taxon>Bacillariophyta</taxon>
        <taxon>Bacillariophyceae</taxon>
        <taxon>Bacillariophycidae</taxon>
        <taxon>Bacillariales</taxon>
        <taxon>Bacillariaceae</taxon>
        <taxon>Pseudo-nitzschia</taxon>
    </lineage>
</organism>
<feature type="compositionally biased region" description="Low complexity" evidence="1">
    <location>
        <begin position="175"/>
        <end position="192"/>
    </location>
</feature>
<sequence>MSPNPLQPVHSLFEDLVGDNDINRTHPIRHSSPTEIDNISHTHSEKLDIKLNTNTNSTMNVDMDMKIKETEDCDCDMNNHHNNNHNVIHDGDNSNGQSNEKNVNGSDNMNGNENHGLNTAVDDCSDPAVAAIIDAHVIRCINISRINHDAIQVDHDSNIHYPSYSPSLRPAPEDASSCSSSSSSVAPPCTVSKSPNKGLEVDNMISKELLELSFYDRNAINEEMHGVRCLAPNETPELLTLAIAGLKQELDAIAYKPAYDKAQIYAQMPQFSRTSYVNTNEFRLKFLRCELFDIRMAAVRLIKYLDLMVELYGLFALQRKVTLKDFSKHEMQILRAGYFQMFPFRDRSGRRVMCIVGEMGIKFDPTLRLKSYFYFWMSASEDIESQQKGVIFLVWPGTDGMRQIPNQTDRTLHDKCNAASPIRIAAVHFCLPNTPFFHLLRSIMARTLGKTYRLRLKFHVGEGVEMQYVLKSYGIPVDLTPLTDSGNIKTTYLKQWLRLRKIIELGMTPNGFKTNNVSIIECPRSNDVIFRPGTSMLCHPGNVVFRGMIEAKQNRITVKRAEKEEVALEIIQEVQQTGGRFLMWDNGGWWSELNDVPLISGKISISYRDFKTKVKTLVQQEMQKKRRNQQTVQNTDCSTSVFVEEDIKKRRRGSTILGCGDDMEWTNESSPTHDR</sequence>
<dbReference type="InterPro" id="IPR049227">
    <property type="entry name" value="DUF6824"/>
</dbReference>
<gene>
    <name evidence="3" type="ORF">PAUS00366_LOCUS7457</name>
</gene>
<dbReference type="Pfam" id="PF20710">
    <property type="entry name" value="DUF6824"/>
    <property type="match status" value="1"/>
</dbReference>
<dbReference type="Gene3D" id="3.40.525.10">
    <property type="entry name" value="CRAL-TRIO lipid binding domain"/>
    <property type="match status" value="1"/>
</dbReference>
<evidence type="ECO:0000256" key="1">
    <source>
        <dbReference type="SAM" id="MobiDB-lite"/>
    </source>
</evidence>
<feature type="domain" description="DUF6824" evidence="2">
    <location>
        <begin position="527"/>
        <end position="597"/>
    </location>
</feature>
<evidence type="ECO:0000259" key="2">
    <source>
        <dbReference type="Pfam" id="PF20710"/>
    </source>
</evidence>
<name>A0A7S4AGI2_9STRA</name>